<feature type="compositionally biased region" description="Basic and acidic residues" evidence="1">
    <location>
        <begin position="136"/>
        <end position="154"/>
    </location>
</feature>
<proteinExistence type="predicted"/>
<sequence>MTGVNKEVQEVYNNYHHLLSGTLEVIRVLPKKDHIVVYTYKDSDSSLPSYINDVPIIIEQETPFAETIDDVLDELDNWGPSYLANGGILSVGVGLLDPNLPKPIRKLPPPPVVDKEASDKTKSTQKQEEAEGGDNNAEKPESRGPRIGDADWVPERDEFSTYDPNYEIPNHAINIFGTRRALRHDKLKETHIEYFKVDKFILFETEKDIYERFKKKFTQDLIDDVNDDILPIDNHPDPKLRPQLIKPEYNPDDFNESKMQLDDEYELDEKHGPKITHNQEAVKIFQNMQDQGIDPETHFAKPMLPVGGRQPVQYYHPEHIIHTNKERDPRDILVAMEGQRRAYYEVEGDVYFEATMDMLEEQFEKAFKKGDVRKVDSLIDEIFAKYSHRAKLSPKRLRNIKKLYYETSEENRSIQDDSQFATPEEIASDPSIVDQRRNEHLMDQIYKLALELERRAHERSKRMVRRSTYVPTAEEINSPPPTLDERIKASVKRPIASSSSSLKNEKETREEEQDEEEQDKTPIVKVQQFLHFACEKLNVDYDKFTKYGSSMKSELENHPIPNLFKYRSLFVRARQAIESGDSTLADDLHHVINNQVAKMLKQKRPQNKRNDLWSDSDADEDVEQFADYKNHNPNHIISDETKQSWIDLIRSNNSSDVAFTRKPLYKNSHSPRDYQNQINHENQMDPLDGLPNVINPIQLPFRRQSHILYDGDLYPNEMDLNDRAYDIPHGMDAMSEFMITPLSYKYQMGRLDRKIPNVNGSVRIRLTHLDRANYDESRDVMGKVFSMGCHSINSPNRWIQQAKNADRDDYFTRLLQFTSYKLPFDYVANAETHYGYNTYLDEEDYGHGLLMECEFSKEAHLKYEGSFVIRLDGDLPRLKSGQRFLVFDHEKDTVLGTLSALMYTDRGTFAIAFPFADVLGECISTYVTEKCEEIFDPQLFVNRKEHEKNASDAVMLYNSALNDMLGEYEKERLLESHLRYDMSQMFDRDRGEDFADVAVYDTPVAYNAFKRGIHPDEITKKMQVASTISDHVTQMFGPDDALFADFVDPPAGSSRMLQPEIDPVTGEVNPRGVLAKLDYKENIASFYSEFTPEEGEEPEIDGLDEELRRMLD</sequence>
<feature type="compositionally biased region" description="Acidic residues" evidence="1">
    <location>
        <begin position="1091"/>
        <end position="1104"/>
    </location>
</feature>
<evidence type="ECO:0000313" key="3">
    <source>
        <dbReference type="Proteomes" id="UP001431209"/>
    </source>
</evidence>
<evidence type="ECO:0000256" key="1">
    <source>
        <dbReference type="SAM" id="MobiDB-lite"/>
    </source>
</evidence>
<feature type="region of interest" description="Disordered" evidence="1">
    <location>
        <begin position="102"/>
        <end position="154"/>
    </location>
</feature>
<accession>A0AAW2YRJ0</accession>
<comment type="caution">
    <text evidence="2">The sequence shown here is derived from an EMBL/GenBank/DDBJ whole genome shotgun (WGS) entry which is preliminary data.</text>
</comment>
<keyword evidence="3" id="KW-1185">Reference proteome</keyword>
<reference evidence="2 3" key="1">
    <citation type="submission" date="2024-03" db="EMBL/GenBank/DDBJ databases">
        <title>The Acrasis kona genome and developmental transcriptomes reveal deep origins of eukaryotic multicellular pathways.</title>
        <authorList>
            <person name="Sheikh S."/>
            <person name="Fu C.-J."/>
            <person name="Brown M.W."/>
            <person name="Baldauf S.L."/>
        </authorList>
    </citation>
    <scope>NUCLEOTIDE SEQUENCE [LARGE SCALE GENOMIC DNA]</scope>
    <source>
        <strain evidence="2 3">ATCC MYA-3509</strain>
    </source>
</reference>
<organism evidence="2 3">
    <name type="scientific">Acrasis kona</name>
    <dbReference type="NCBI Taxonomy" id="1008807"/>
    <lineage>
        <taxon>Eukaryota</taxon>
        <taxon>Discoba</taxon>
        <taxon>Heterolobosea</taxon>
        <taxon>Tetramitia</taxon>
        <taxon>Eutetramitia</taxon>
        <taxon>Acrasidae</taxon>
        <taxon>Acrasis</taxon>
    </lineage>
</organism>
<dbReference type="AlphaFoldDB" id="A0AAW2YRJ0"/>
<feature type="region of interest" description="Disordered" evidence="1">
    <location>
        <begin position="460"/>
        <end position="522"/>
    </location>
</feature>
<feature type="compositionally biased region" description="Basic and acidic residues" evidence="1">
    <location>
        <begin position="113"/>
        <end position="129"/>
    </location>
</feature>
<evidence type="ECO:0000313" key="2">
    <source>
        <dbReference type="EMBL" id="KAL0479755.1"/>
    </source>
</evidence>
<feature type="region of interest" description="Disordered" evidence="1">
    <location>
        <begin position="1091"/>
        <end position="1112"/>
    </location>
</feature>
<protein>
    <submittedName>
        <fullName evidence="2">Uncharacterized protein</fullName>
    </submittedName>
</protein>
<gene>
    <name evidence="2" type="ORF">AKO1_007554</name>
</gene>
<name>A0AAW2YRJ0_9EUKA</name>
<dbReference type="Proteomes" id="UP001431209">
    <property type="component" value="Unassembled WGS sequence"/>
</dbReference>
<dbReference type="EMBL" id="JAOPGA020000597">
    <property type="protein sequence ID" value="KAL0479755.1"/>
    <property type="molecule type" value="Genomic_DNA"/>
</dbReference>